<keyword evidence="1" id="KW-1133">Transmembrane helix</keyword>
<gene>
    <name evidence="2" type="ORF">XAT740_LOCUS12620</name>
</gene>
<evidence type="ECO:0000313" key="3">
    <source>
        <dbReference type="Proteomes" id="UP000663828"/>
    </source>
</evidence>
<dbReference type="Proteomes" id="UP000663828">
    <property type="component" value="Unassembled WGS sequence"/>
</dbReference>
<keyword evidence="3" id="KW-1185">Reference proteome</keyword>
<dbReference type="EMBL" id="CAJNOR010000715">
    <property type="protein sequence ID" value="CAF0989528.1"/>
    <property type="molecule type" value="Genomic_DNA"/>
</dbReference>
<feature type="transmembrane region" description="Helical" evidence="1">
    <location>
        <begin position="822"/>
        <end position="850"/>
    </location>
</feature>
<comment type="caution">
    <text evidence="2">The sequence shown here is derived from an EMBL/GenBank/DDBJ whole genome shotgun (WGS) entry which is preliminary data.</text>
</comment>
<organism evidence="2 3">
    <name type="scientific">Adineta ricciae</name>
    <name type="common">Rotifer</name>
    <dbReference type="NCBI Taxonomy" id="249248"/>
    <lineage>
        <taxon>Eukaryota</taxon>
        <taxon>Metazoa</taxon>
        <taxon>Spiralia</taxon>
        <taxon>Gnathifera</taxon>
        <taxon>Rotifera</taxon>
        <taxon>Eurotatoria</taxon>
        <taxon>Bdelloidea</taxon>
        <taxon>Adinetida</taxon>
        <taxon>Adinetidae</taxon>
        <taxon>Adineta</taxon>
    </lineage>
</organism>
<keyword evidence="1" id="KW-0812">Transmembrane</keyword>
<reference evidence="2" key="1">
    <citation type="submission" date="2021-02" db="EMBL/GenBank/DDBJ databases">
        <authorList>
            <person name="Nowell W R."/>
        </authorList>
    </citation>
    <scope>NUCLEOTIDE SEQUENCE</scope>
</reference>
<evidence type="ECO:0008006" key="4">
    <source>
        <dbReference type="Google" id="ProtNLM"/>
    </source>
</evidence>
<feature type="transmembrane region" description="Helical" evidence="1">
    <location>
        <begin position="472"/>
        <end position="490"/>
    </location>
</feature>
<evidence type="ECO:0000256" key="1">
    <source>
        <dbReference type="SAM" id="Phobius"/>
    </source>
</evidence>
<name>A0A814G6D7_ADIRI</name>
<feature type="transmembrane region" description="Helical" evidence="1">
    <location>
        <begin position="34"/>
        <end position="54"/>
    </location>
</feature>
<feature type="transmembrane region" description="Helical" evidence="1">
    <location>
        <begin position="381"/>
        <end position="407"/>
    </location>
</feature>
<accession>A0A814G6D7</accession>
<keyword evidence="1" id="KW-0472">Membrane</keyword>
<evidence type="ECO:0000313" key="2">
    <source>
        <dbReference type="EMBL" id="CAF0989528.1"/>
    </source>
</evidence>
<proteinExistence type="predicted"/>
<protein>
    <recommendedName>
        <fullName evidence="4">Transmembrane protein</fullName>
    </recommendedName>
</protein>
<sequence length="1298" mass="149609">MEKFKRYKSFIDKINLFDNEKDLSLIDQLLSTRIFLFLFITSLFTIIFFTTFSFQTTSVTLHSPSPSDFEQLIQKYPSTLSCSCSQTSIRHDRFLSFHPQYHPICSSQFVNQTFISSISNVNVSNYYDNDYRVSASSHFQILALLCRTSQQMISDSLKKFFSQYLSTTEVISIEVFDAQMDYLVGKLKTTSVNDQQHTSDFLQLNIFHNGISSALQTNYVVIKPIETVFYSGSNRYFFGNISCTCNINIKCIAPAIIYQHITTTLKYNSSSDSLSIVPYIKVLLRIPGIKVGCLPYNSLLQSTLECFYNQLCINQIQKHISAFSLVSPLLLSSHFSQNTTVNDLSHDLFIESWNEKRNFSAYYESCAPQSCTYSYDRRFNLLYVIVTLISIFGSLKMILYFCAPFIIKLFRRIQKKKCCSTTSETDETEQHSQQNLQDRLMSLISHMKMQLMTLNLFPMFSNIKDGLHSTRLYLVCLVIGMIILIFYTSISVQTRIVTVFAPSLDEYEYLYNEHSSTLKCPCSHLSMSYSSIIDVEPEYHQVCSSDFIKSDVWLLYFRRLGPVLRALDFRAVGLKLFTILQTMCQMANDIVRNELIVFNEMQFVSAYVISRDTFHIQISTLIQRFQQQTVNTFLSMFQLVRVSIQRNQFVVGDFTNIVPREFIQNNVLTSRYLPNSGFDSKCSCGESSSCTRAQGFYCTNQCNYNQSSPPNQIIPGLMLSCLPVDSLLSSSLQCFYNSTCLQMILQWRSFGSNISLSNSCSINVTPLNPMINSRFRPDTKMESIISELFIEKWTNISNFTSYYSQCSPKECTYTYEQRFNRAFIIATIFGIVGGLSTALEILIPLFVILLRRIYSHCFQRSLQIARESTTKTVVHEKCWRLMNYFHTLNLYKKTRDQHSEDQLEQRSRIATRVYLLLFLISLLTIIIFITFTSQINSITVSFPSQDQFHHLQTQYSSTLSCPCSQIRISYSKFVTIIVNEYHQICSSDFISTDFITMLWSSRVLKYYIVTTDGKILSTQFRLLSALCLLAKDMIEQQLQNLYSHELITLETLSQTSFDEQIESIIDTFIVQSLTSFRRTHQFVIDMLHGNQLQNIFLTNWDLGSPTADNSYRIGGNPTVVNESGVLCSCDSQSTCARTRLINVSKQRIFSGLVIGCLPVFGLRLSTLECLHHQQCLTNLSYFFNSSYHPSPLNSSIKSRFTPISSTTIGTMIDELFIESWQNTTNYSNYYSTCSPSMCRYSYVTRNSVVYMLTIFLGLYGGLTEGLKIIVWYSLWLLWKIREWIRKRRSVVTPINDTC</sequence>
<feature type="transmembrane region" description="Helical" evidence="1">
    <location>
        <begin position="913"/>
        <end position="931"/>
    </location>
</feature>
<feature type="transmembrane region" description="Helical" evidence="1">
    <location>
        <begin position="1248"/>
        <end position="1278"/>
    </location>
</feature>